<protein>
    <recommendedName>
        <fullName evidence="1">RNA-dependent RNA polymerase</fullName>
        <ecNumber evidence="1">2.7.7.48</ecNumber>
    </recommendedName>
</protein>
<dbReference type="PANTHER" id="PTHR23079:SF14">
    <property type="entry name" value="RNA-DEPENDENT RNA POLYMERASE"/>
    <property type="match status" value="1"/>
</dbReference>
<dbReference type="KEGG" id="cput:CONPUDRAFT_115565"/>
<comment type="caution">
    <text evidence="4">The sequence shown here is derived from an EMBL/GenBank/DDBJ whole genome shotgun (WGS) entry which is preliminary data.</text>
</comment>
<dbReference type="InterPro" id="IPR057596">
    <property type="entry name" value="RDRP_core"/>
</dbReference>
<feature type="compositionally biased region" description="Polar residues" evidence="2">
    <location>
        <begin position="116"/>
        <end position="132"/>
    </location>
</feature>
<gene>
    <name evidence="4" type="ORF">CONPUDRAFT_115565</name>
</gene>
<evidence type="ECO:0000313" key="5">
    <source>
        <dbReference type="Proteomes" id="UP000053558"/>
    </source>
</evidence>
<dbReference type="GO" id="GO:0030422">
    <property type="term" value="P:siRNA processing"/>
    <property type="evidence" value="ECO:0007669"/>
    <property type="project" value="TreeGrafter"/>
</dbReference>
<name>A0A5M3N5X8_CONPW</name>
<keyword evidence="1" id="KW-0548">Nucleotidyltransferase</keyword>
<keyword evidence="1" id="KW-0694">RNA-binding</keyword>
<feature type="region of interest" description="Disordered" evidence="2">
    <location>
        <begin position="1"/>
        <end position="48"/>
    </location>
</feature>
<feature type="compositionally biased region" description="Low complexity" evidence="2">
    <location>
        <begin position="93"/>
        <end position="108"/>
    </location>
</feature>
<organism evidence="4 5">
    <name type="scientific">Coniophora puteana (strain RWD-64-598)</name>
    <name type="common">Brown rot fungus</name>
    <dbReference type="NCBI Taxonomy" id="741705"/>
    <lineage>
        <taxon>Eukaryota</taxon>
        <taxon>Fungi</taxon>
        <taxon>Dikarya</taxon>
        <taxon>Basidiomycota</taxon>
        <taxon>Agaricomycotina</taxon>
        <taxon>Agaricomycetes</taxon>
        <taxon>Agaricomycetidae</taxon>
        <taxon>Boletales</taxon>
        <taxon>Coniophorineae</taxon>
        <taxon>Coniophoraceae</taxon>
        <taxon>Coniophora</taxon>
    </lineage>
</organism>
<evidence type="ECO:0000313" key="4">
    <source>
        <dbReference type="EMBL" id="EIW86830.1"/>
    </source>
</evidence>
<dbReference type="EC" id="2.7.7.48" evidence="1"/>
<dbReference type="GO" id="GO:0003968">
    <property type="term" value="F:RNA-directed RNA polymerase activity"/>
    <property type="evidence" value="ECO:0007669"/>
    <property type="project" value="UniProtKB-KW"/>
</dbReference>
<dbReference type="InterPro" id="IPR007855">
    <property type="entry name" value="RDRP"/>
</dbReference>
<reference evidence="5" key="1">
    <citation type="journal article" date="2012" name="Science">
        <title>The Paleozoic origin of enzymatic lignin decomposition reconstructed from 31 fungal genomes.</title>
        <authorList>
            <person name="Floudas D."/>
            <person name="Binder M."/>
            <person name="Riley R."/>
            <person name="Barry K."/>
            <person name="Blanchette R.A."/>
            <person name="Henrissat B."/>
            <person name="Martinez A.T."/>
            <person name="Otillar R."/>
            <person name="Spatafora J.W."/>
            <person name="Yadav J.S."/>
            <person name="Aerts A."/>
            <person name="Benoit I."/>
            <person name="Boyd A."/>
            <person name="Carlson A."/>
            <person name="Copeland A."/>
            <person name="Coutinho P.M."/>
            <person name="de Vries R.P."/>
            <person name="Ferreira P."/>
            <person name="Findley K."/>
            <person name="Foster B."/>
            <person name="Gaskell J."/>
            <person name="Glotzer D."/>
            <person name="Gorecki P."/>
            <person name="Heitman J."/>
            <person name="Hesse C."/>
            <person name="Hori C."/>
            <person name="Igarashi K."/>
            <person name="Jurgens J.A."/>
            <person name="Kallen N."/>
            <person name="Kersten P."/>
            <person name="Kohler A."/>
            <person name="Kuees U."/>
            <person name="Kumar T.K.A."/>
            <person name="Kuo A."/>
            <person name="LaButti K."/>
            <person name="Larrondo L.F."/>
            <person name="Lindquist E."/>
            <person name="Ling A."/>
            <person name="Lombard V."/>
            <person name="Lucas S."/>
            <person name="Lundell T."/>
            <person name="Martin R."/>
            <person name="McLaughlin D.J."/>
            <person name="Morgenstern I."/>
            <person name="Morin E."/>
            <person name="Murat C."/>
            <person name="Nagy L.G."/>
            <person name="Nolan M."/>
            <person name="Ohm R.A."/>
            <person name="Patyshakuliyeva A."/>
            <person name="Rokas A."/>
            <person name="Ruiz-Duenas F.J."/>
            <person name="Sabat G."/>
            <person name="Salamov A."/>
            <person name="Samejima M."/>
            <person name="Schmutz J."/>
            <person name="Slot J.C."/>
            <person name="St John F."/>
            <person name="Stenlid J."/>
            <person name="Sun H."/>
            <person name="Sun S."/>
            <person name="Syed K."/>
            <person name="Tsang A."/>
            <person name="Wiebenga A."/>
            <person name="Young D."/>
            <person name="Pisabarro A."/>
            <person name="Eastwood D.C."/>
            <person name="Martin F."/>
            <person name="Cullen D."/>
            <person name="Grigoriev I.V."/>
            <person name="Hibbett D.S."/>
        </authorList>
    </citation>
    <scope>NUCLEOTIDE SEQUENCE [LARGE SCALE GENOMIC DNA]</scope>
    <source>
        <strain evidence="5">RWD-64-598 SS2</strain>
    </source>
</reference>
<dbReference type="RefSeq" id="XP_007763508.1">
    <property type="nucleotide sequence ID" value="XM_007765318.1"/>
</dbReference>
<proteinExistence type="inferred from homology"/>
<dbReference type="AlphaFoldDB" id="A0A5M3N5X8"/>
<feature type="region of interest" description="Disordered" evidence="2">
    <location>
        <begin position="93"/>
        <end position="157"/>
    </location>
</feature>
<dbReference type="OMA" id="KWTARFA"/>
<comment type="similarity">
    <text evidence="1">Belongs to the RdRP family.</text>
</comment>
<sequence>MQGKPLKSETSNSDRYAPWLQDDATAQNVSHNHADEDDNNPCTSDLLGRDASYESLSSTQSSIYSGLEDITQAIVACPDEYMYPRADTSNALTELSSSNNSSDVSKLTHASPPKTTPSSAGAASPRTNQSSLGKRKATEDDSLGLVTSPSKYPRTDTADREGVHVIAHNGNLQKAFDARSICYGVQWLIAMLHTNGRKSYSDIRIPLLDQMKGTNCDVAPDAIRQLYGKLTEGSELQNTDSYFAKERAVTSPWKQLDLEEDYVSKVEIFEGFHRQSDGWYGGKVRFLCTLKENESQKLRPSTSPTARWKIILQRPETGPSSRFTRQFGSKNFIRVRIERRFLSHSEELRHFFSQRFLLCGVIYRAFYAKDGNVFLVATDETADGSHHLPLHARSIPPPSLADFLSWHNPIRFNAGQTLAKWTARFALGLSNSVPGLTLEQYNIFELPDTPGPSDMTDGCGYINRAAMRKLREILPLESVPTAIQCRIAGAKGLLLMHPDDRENDATEPKVWLRTSQIKIRYPSGQSLASGQRTIDVLRTSHMKTPSRLSPETIINLGENGVPHQIFVDLLKKSLDESVDPLLSWEGPKAMEQLWFNISQVGRVFAARLSREAGGEARVMGYSAGDLEDDNEEDLDPVDPDAPRSAAWWADEISGCPSSLEETAMALLDSGFTPQECPVLRDKLTAVVKSTVDRHVARYKLDVPMSCIAWMVPDPFGILAPDEVHIRSSQDNLLQKDGSKAQTVLGSVLLTRHPCKLPTDVQKVTAVQRGELAGYTDVIVCSIQGDRRFADLLAGGDYDGDKAIVIWEPTIINTFRNADLKFSKAPEDLMSHFLKENITVEQFLEGTDASGAGLVHGMQIALLAGLEDSSAVGKYSNFHDIAIYELGYTHETTIRLAYMFCNVLDGAKTGLRVRPEVFTLDSARFVLRTLAWKEVNKSRGVSTAASNSYPAKRALNTRTFVMDVLLRKGKEYRDQKLAEMERKMKSFLSRKRDVTLSAPWEDAQHRANKLEQKYPGQSNPLREELDIIQHHVEQTYKLHKERVDETFSEKPITRRQDILRSLSQQLASLPKPEDCLVLSAKEIARLRASCLYLYDHHKSGKGWSRIPWDLAMRELSCINCEGTGKPVQGSFYAKFAMKQSLLKD</sequence>
<evidence type="ECO:0000259" key="3">
    <source>
        <dbReference type="Pfam" id="PF05183"/>
    </source>
</evidence>
<evidence type="ECO:0000256" key="2">
    <source>
        <dbReference type="SAM" id="MobiDB-lite"/>
    </source>
</evidence>
<comment type="catalytic activity">
    <reaction evidence="1">
        <text>RNA(n) + a ribonucleoside 5'-triphosphate = RNA(n+1) + diphosphate</text>
        <dbReference type="Rhea" id="RHEA:21248"/>
        <dbReference type="Rhea" id="RHEA-COMP:14527"/>
        <dbReference type="Rhea" id="RHEA-COMP:17342"/>
        <dbReference type="ChEBI" id="CHEBI:33019"/>
        <dbReference type="ChEBI" id="CHEBI:61557"/>
        <dbReference type="ChEBI" id="CHEBI:140395"/>
        <dbReference type="EC" id="2.7.7.48"/>
    </reaction>
</comment>
<dbReference type="Pfam" id="PF05183">
    <property type="entry name" value="RdRP"/>
    <property type="match status" value="1"/>
</dbReference>
<keyword evidence="1" id="KW-0808">Transferase</keyword>
<keyword evidence="5" id="KW-1185">Reference proteome</keyword>
<keyword evidence="1" id="KW-0696">RNA-directed RNA polymerase</keyword>
<dbReference type="GeneID" id="19199164"/>
<dbReference type="GO" id="GO:0003723">
    <property type="term" value="F:RNA binding"/>
    <property type="evidence" value="ECO:0007669"/>
    <property type="project" value="UniProtKB-KW"/>
</dbReference>
<dbReference type="GO" id="GO:0031380">
    <property type="term" value="C:nuclear RNA-directed RNA polymerase complex"/>
    <property type="evidence" value="ECO:0007669"/>
    <property type="project" value="TreeGrafter"/>
</dbReference>
<dbReference type="PANTHER" id="PTHR23079">
    <property type="entry name" value="RNA-DEPENDENT RNA POLYMERASE"/>
    <property type="match status" value="1"/>
</dbReference>
<accession>A0A5M3N5X8</accession>
<dbReference type="OrthoDB" id="10055769at2759"/>
<evidence type="ECO:0000256" key="1">
    <source>
        <dbReference type="RuleBase" id="RU363098"/>
    </source>
</evidence>
<feature type="domain" description="RDRP core" evidence="3">
    <location>
        <begin position="308"/>
        <end position="918"/>
    </location>
</feature>
<dbReference type="Proteomes" id="UP000053558">
    <property type="component" value="Unassembled WGS sequence"/>
</dbReference>
<dbReference type="EMBL" id="JH711573">
    <property type="protein sequence ID" value="EIW86830.1"/>
    <property type="molecule type" value="Genomic_DNA"/>
</dbReference>